<keyword evidence="3" id="KW-1185">Reference proteome</keyword>
<dbReference type="Gene3D" id="3.90.226.10">
    <property type="entry name" value="2-enoyl-CoA Hydratase, Chain A, domain 1"/>
    <property type="match status" value="1"/>
</dbReference>
<gene>
    <name evidence="2" type="ORF">QQ008_23040</name>
</gene>
<dbReference type="InterPro" id="IPR026444">
    <property type="entry name" value="Secre_tail"/>
</dbReference>
<organism evidence="2 3">
    <name type="scientific">Splendidivirga corallicola</name>
    <dbReference type="NCBI Taxonomy" id="3051826"/>
    <lineage>
        <taxon>Bacteria</taxon>
        <taxon>Pseudomonadati</taxon>
        <taxon>Bacteroidota</taxon>
        <taxon>Cytophagia</taxon>
        <taxon>Cytophagales</taxon>
        <taxon>Splendidivirgaceae</taxon>
        <taxon>Splendidivirga</taxon>
    </lineage>
</organism>
<reference evidence="2" key="1">
    <citation type="submission" date="2023-06" db="EMBL/GenBank/DDBJ databases">
        <title>Genomic of Parafulvivirga corallium.</title>
        <authorList>
            <person name="Wang G."/>
        </authorList>
    </citation>
    <scope>NUCLEOTIDE SEQUENCE</scope>
    <source>
        <strain evidence="2">BMA10</strain>
    </source>
</reference>
<dbReference type="Proteomes" id="UP001172082">
    <property type="component" value="Unassembled WGS sequence"/>
</dbReference>
<feature type="domain" description="Secretion system C-terminal sorting" evidence="1">
    <location>
        <begin position="588"/>
        <end position="665"/>
    </location>
</feature>
<dbReference type="SUPFAM" id="SSF52096">
    <property type="entry name" value="ClpP/crotonase"/>
    <property type="match status" value="1"/>
</dbReference>
<sequence length="666" mass="76659">MIKWRILLIVLMLGSCFIFSAKSQNIGTAEQREALFDTLIDRTLRWEAWSPFKKRKNSIDYAIDAEMLRDDFVNASSEFDIVIALQRLSNLRQDRHLFVDEDFPRVVTSTIKAPILFWPDFSDDEVRVFALDTARNFSMYSDTQVHLGDQVIKINGIETKEYYELLAPFLRFSTSNGSWWAFAETISTKSSIFDPELYPFGNTAKYTLQRSNGTNYLVSVPYSNDQHQFTGKGRRSLAGYELLTQTIDADMYVKYFEDNIIVLLLWKDFENVANTVLNIIRTARENNLLNANVIFDISESSGGSGAPDLIRILAQKPFQTTWGNVRIGDYLDDFKQDFSGSVREWLDNDVEKARTAGQEYSPNVPFKLQYFSKNSDGIMDPALERFTGKVVMISGSNTGSQVDQCVAMMIDNGIPVISLGMPCGGYSNTWEYEPYYNFPEGSDNWFEYHWNIGHTIRPNGEVLEGNPALPEYPYLLSSENFETYYDDMIQAAEDTLLNYPVEITCTLETPEIRVEEGRLVTDFDTKLDYQWYQDNEPLEGETGRILLQSPKAGAFYQVEISDRFCSVFSPTFEWMVITGLDDILQFKIYPNPLINRELILELSKKFYSQISLKIVDFLGKPVAFYTTGKPQDNQIRIRMDDHLSGIYLMKLYHQDQEIYSTKLIVK</sequence>
<dbReference type="RefSeq" id="WP_346754312.1">
    <property type="nucleotide sequence ID" value="NZ_JAUJEA010000010.1"/>
</dbReference>
<accession>A0ABT8KWG2</accession>
<dbReference type="PROSITE" id="PS51257">
    <property type="entry name" value="PROKAR_LIPOPROTEIN"/>
    <property type="match status" value="1"/>
</dbReference>
<evidence type="ECO:0000313" key="2">
    <source>
        <dbReference type="EMBL" id="MDN5204287.1"/>
    </source>
</evidence>
<dbReference type="NCBIfam" id="TIGR04183">
    <property type="entry name" value="Por_Secre_tail"/>
    <property type="match status" value="1"/>
</dbReference>
<name>A0ABT8KWG2_9BACT</name>
<dbReference type="Pfam" id="PF18962">
    <property type="entry name" value="Por_Secre_tail"/>
    <property type="match status" value="1"/>
</dbReference>
<dbReference type="InterPro" id="IPR029045">
    <property type="entry name" value="ClpP/crotonase-like_dom_sf"/>
</dbReference>
<dbReference type="EMBL" id="JAUJEA010000010">
    <property type="protein sequence ID" value="MDN5204287.1"/>
    <property type="molecule type" value="Genomic_DNA"/>
</dbReference>
<comment type="caution">
    <text evidence="2">The sequence shown here is derived from an EMBL/GenBank/DDBJ whole genome shotgun (WGS) entry which is preliminary data.</text>
</comment>
<evidence type="ECO:0000313" key="3">
    <source>
        <dbReference type="Proteomes" id="UP001172082"/>
    </source>
</evidence>
<evidence type="ECO:0000259" key="1">
    <source>
        <dbReference type="Pfam" id="PF18962"/>
    </source>
</evidence>
<protein>
    <submittedName>
        <fullName evidence="2">T9SS type A sorting domain-containing protein</fullName>
    </submittedName>
</protein>
<proteinExistence type="predicted"/>